<accession>A0ABM7S7N5</accession>
<name>A0ABM7S7N5_9FLAO</name>
<reference evidence="1 2" key="1">
    <citation type="submission" date="2021-06" db="EMBL/GenBank/DDBJ databases">
        <title>Whole genome sequences of Flavobacterium sp. KK2020170 and assembly.</title>
        <authorList>
            <person name="Kitahara K."/>
            <person name="Miyoshi S."/>
            <person name="Uesaka K."/>
        </authorList>
    </citation>
    <scope>NUCLEOTIDE SEQUENCE [LARGE SCALE GENOMIC DNA]</scope>
    <source>
        <strain evidence="1 2">KK2020170</strain>
    </source>
</reference>
<evidence type="ECO:0000313" key="1">
    <source>
        <dbReference type="EMBL" id="BCY29409.1"/>
    </source>
</evidence>
<organism evidence="1 2">
    <name type="scientific">Flavobacterium okayamense</name>
    <dbReference type="NCBI Taxonomy" id="2830782"/>
    <lineage>
        <taxon>Bacteria</taxon>
        <taxon>Pseudomonadati</taxon>
        <taxon>Bacteroidota</taxon>
        <taxon>Flavobacteriia</taxon>
        <taxon>Flavobacteriales</taxon>
        <taxon>Flavobacteriaceae</taxon>
        <taxon>Flavobacterium</taxon>
    </lineage>
</organism>
<dbReference type="Proteomes" id="UP000825258">
    <property type="component" value="Chromosome"/>
</dbReference>
<proteinExistence type="predicted"/>
<evidence type="ECO:0000313" key="2">
    <source>
        <dbReference type="Proteomes" id="UP000825258"/>
    </source>
</evidence>
<gene>
    <name evidence="1" type="ORF">KK2020170_22770</name>
</gene>
<dbReference type="EMBL" id="AP024749">
    <property type="protein sequence ID" value="BCY29409.1"/>
    <property type="molecule type" value="Genomic_DNA"/>
</dbReference>
<keyword evidence="2" id="KW-1185">Reference proteome</keyword>
<protein>
    <submittedName>
        <fullName evidence="1">Uncharacterized protein</fullName>
    </submittedName>
</protein>
<sequence length="176" mass="21117">MHIMEDLIKKTYKVLQPVINQLLFEKTNNPHFREDKVNLSDKFSNLIKKKHNKSFLRESTSHSVETIMNIFSSLEENERLSILKIMMSDLEFKTYIMFKYLSVNEKSIDNLEMLPNLVDEEIIRYGRTGKLNVFVVLYFENFFEDIYNYNFSEQTIITEKEYQEILDQYLQAKTLV</sequence>